<organism evidence="2 3">
    <name type="scientific">Eucalyptus globulus</name>
    <name type="common">Tasmanian blue gum</name>
    <dbReference type="NCBI Taxonomy" id="34317"/>
    <lineage>
        <taxon>Eukaryota</taxon>
        <taxon>Viridiplantae</taxon>
        <taxon>Streptophyta</taxon>
        <taxon>Embryophyta</taxon>
        <taxon>Tracheophyta</taxon>
        <taxon>Spermatophyta</taxon>
        <taxon>Magnoliopsida</taxon>
        <taxon>eudicotyledons</taxon>
        <taxon>Gunneridae</taxon>
        <taxon>Pentapetalae</taxon>
        <taxon>rosids</taxon>
        <taxon>malvids</taxon>
        <taxon>Myrtales</taxon>
        <taxon>Myrtaceae</taxon>
        <taxon>Myrtoideae</taxon>
        <taxon>Eucalypteae</taxon>
        <taxon>Eucalyptus</taxon>
    </lineage>
</organism>
<evidence type="ECO:0000313" key="3">
    <source>
        <dbReference type="Proteomes" id="UP001634007"/>
    </source>
</evidence>
<dbReference type="Proteomes" id="UP001634007">
    <property type="component" value="Unassembled WGS sequence"/>
</dbReference>
<gene>
    <name evidence="2" type="ORF">ACJRO7_034899</name>
</gene>
<proteinExistence type="predicted"/>
<evidence type="ECO:0000313" key="2">
    <source>
        <dbReference type="EMBL" id="KAL3722600.1"/>
    </source>
</evidence>
<reference evidence="2 3" key="1">
    <citation type="submission" date="2024-11" db="EMBL/GenBank/DDBJ databases">
        <title>Chromosome-level genome assembly of Eucalyptus globulus Labill. provides insights into its genome evolution.</title>
        <authorList>
            <person name="Li X."/>
        </authorList>
    </citation>
    <scope>NUCLEOTIDE SEQUENCE [LARGE SCALE GENOMIC DNA]</scope>
    <source>
        <strain evidence="2">CL2024</strain>
        <tissue evidence="2">Fresh tender leaves</tissue>
    </source>
</reference>
<protein>
    <submittedName>
        <fullName evidence="2">Uncharacterized protein</fullName>
    </submittedName>
</protein>
<dbReference type="AlphaFoldDB" id="A0ABD3J4B1"/>
<feature type="compositionally biased region" description="Basic and acidic residues" evidence="1">
    <location>
        <begin position="27"/>
        <end position="44"/>
    </location>
</feature>
<name>A0ABD3J4B1_EUCGL</name>
<dbReference type="EMBL" id="JBJKBG010000009">
    <property type="protein sequence ID" value="KAL3722600.1"/>
    <property type="molecule type" value="Genomic_DNA"/>
</dbReference>
<evidence type="ECO:0000256" key="1">
    <source>
        <dbReference type="SAM" id="MobiDB-lite"/>
    </source>
</evidence>
<accession>A0ABD3J4B1</accession>
<sequence>MARSGYLAGVPVVEAVKDIPSDLLRPSNDDRSSRDLSRGDPFSPDRREVMVFLDKDGLSVGRIPDGLSFTAGVTFPAGNWDRRSLSSTEYRVGFSYSI</sequence>
<keyword evidence="3" id="KW-1185">Reference proteome</keyword>
<feature type="region of interest" description="Disordered" evidence="1">
    <location>
        <begin position="21"/>
        <end position="44"/>
    </location>
</feature>
<comment type="caution">
    <text evidence="2">The sequence shown here is derived from an EMBL/GenBank/DDBJ whole genome shotgun (WGS) entry which is preliminary data.</text>
</comment>